<evidence type="ECO:0000256" key="3">
    <source>
        <dbReference type="ARBA" id="ARBA00022670"/>
    </source>
</evidence>
<organism evidence="8 10">
    <name type="scientific">Perkinsus olseni</name>
    <name type="common">Perkinsus atlanticus</name>
    <dbReference type="NCBI Taxonomy" id="32597"/>
    <lineage>
        <taxon>Eukaryota</taxon>
        <taxon>Sar</taxon>
        <taxon>Alveolata</taxon>
        <taxon>Perkinsozoa</taxon>
        <taxon>Perkinsea</taxon>
        <taxon>Perkinsida</taxon>
        <taxon>Perkinsidae</taxon>
        <taxon>Perkinsus</taxon>
    </lineage>
</organism>
<gene>
    <name evidence="7" type="ORF">FOZ60_007239</name>
    <name evidence="8" type="ORF">FOZ62_023299</name>
</gene>
<keyword evidence="3" id="KW-0645">Protease</keyword>
<feature type="signal peptide" evidence="6">
    <location>
        <begin position="1"/>
        <end position="19"/>
    </location>
</feature>
<reference evidence="9 10" key="1">
    <citation type="submission" date="2020-04" db="EMBL/GenBank/DDBJ databases">
        <title>Perkinsus olseni comparative genomics.</title>
        <authorList>
            <person name="Bogema D.R."/>
        </authorList>
    </citation>
    <scope>NUCLEOTIDE SEQUENCE [LARGE SCALE GENOMIC DNA]</scope>
    <source>
        <strain evidence="7">00978-12</strain>
        <strain evidence="8">ATCC PRA-205</strain>
    </source>
</reference>
<name>A0A7J6SFY7_PEROL</name>
<evidence type="ECO:0008006" key="11">
    <source>
        <dbReference type="Google" id="ProtNLM"/>
    </source>
</evidence>
<evidence type="ECO:0000256" key="5">
    <source>
        <dbReference type="ARBA" id="ARBA00023180"/>
    </source>
</evidence>
<dbReference type="GO" id="GO:0004185">
    <property type="term" value="F:serine-type carboxypeptidase activity"/>
    <property type="evidence" value="ECO:0007669"/>
    <property type="project" value="InterPro"/>
</dbReference>
<dbReference type="EMBL" id="JABANP010000029">
    <property type="protein sequence ID" value="KAF4694726.1"/>
    <property type="molecule type" value="Genomic_DNA"/>
</dbReference>
<dbReference type="Pfam" id="PF00450">
    <property type="entry name" value="Peptidase_S10"/>
    <property type="match status" value="1"/>
</dbReference>
<evidence type="ECO:0000313" key="9">
    <source>
        <dbReference type="Proteomes" id="UP000541610"/>
    </source>
</evidence>
<dbReference type="AlphaFoldDB" id="A0A7J6SFY7"/>
<keyword evidence="6" id="KW-0732">Signal</keyword>
<accession>A0A7J6SFY7</accession>
<evidence type="ECO:0000256" key="2">
    <source>
        <dbReference type="ARBA" id="ARBA00022645"/>
    </source>
</evidence>
<evidence type="ECO:0000256" key="4">
    <source>
        <dbReference type="ARBA" id="ARBA00022801"/>
    </source>
</evidence>
<dbReference type="InterPro" id="IPR001563">
    <property type="entry name" value="Peptidase_S10"/>
</dbReference>
<dbReference type="Proteomes" id="UP000574390">
    <property type="component" value="Unassembled WGS sequence"/>
</dbReference>
<comment type="caution">
    <text evidence="8">The sequence shown here is derived from an EMBL/GenBank/DDBJ whole genome shotgun (WGS) entry which is preliminary data.</text>
</comment>
<keyword evidence="5" id="KW-0325">Glycoprotein</keyword>
<protein>
    <recommendedName>
        <fullName evidence="11">Carboxypeptidase</fullName>
    </recommendedName>
</protein>
<keyword evidence="2" id="KW-0121">Carboxypeptidase</keyword>
<dbReference type="InterPro" id="IPR029058">
    <property type="entry name" value="AB_hydrolase_fold"/>
</dbReference>
<dbReference type="Proteomes" id="UP000541610">
    <property type="component" value="Unassembled WGS sequence"/>
</dbReference>
<feature type="chain" id="PRO_5033913109" description="Carboxypeptidase" evidence="6">
    <location>
        <begin position="20"/>
        <end position="473"/>
    </location>
</feature>
<dbReference type="PANTHER" id="PTHR11802">
    <property type="entry name" value="SERINE PROTEASE FAMILY S10 SERINE CARBOXYPEPTIDASE"/>
    <property type="match status" value="1"/>
</dbReference>
<dbReference type="OrthoDB" id="443318at2759"/>
<dbReference type="EMBL" id="JABANM010015039">
    <property type="protein sequence ID" value="KAF4731711.1"/>
    <property type="molecule type" value="Genomic_DNA"/>
</dbReference>
<comment type="similarity">
    <text evidence="1">Belongs to the peptidase S10 family.</text>
</comment>
<dbReference type="PANTHER" id="PTHR11802:SF113">
    <property type="entry name" value="SERINE CARBOXYPEPTIDASE CTSA-4.1"/>
    <property type="match status" value="1"/>
</dbReference>
<evidence type="ECO:0000313" key="8">
    <source>
        <dbReference type="EMBL" id="KAF4731711.1"/>
    </source>
</evidence>
<dbReference type="PRINTS" id="PR00724">
    <property type="entry name" value="CRBOXYPTASEC"/>
</dbReference>
<dbReference type="GO" id="GO:0006508">
    <property type="term" value="P:proteolysis"/>
    <property type="evidence" value="ECO:0007669"/>
    <property type="project" value="UniProtKB-KW"/>
</dbReference>
<keyword evidence="4" id="KW-0378">Hydrolase</keyword>
<dbReference type="SUPFAM" id="SSF53474">
    <property type="entry name" value="alpha/beta-Hydrolases"/>
    <property type="match status" value="1"/>
</dbReference>
<evidence type="ECO:0000256" key="1">
    <source>
        <dbReference type="ARBA" id="ARBA00009431"/>
    </source>
</evidence>
<evidence type="ECO:0000313" key="10">
    <source>
        <dbReference type="Proteomes" id="UP000574390"/>
    </source>
</evidence>
<evidence type="ECO:0000256" key="6">
    <source>
        <dbReference type="SAM" id="SignalP"/>
    </source>
</evidence>
<dbReference type="Gene3D" id="3.40.50.1820">
    <property type="entry name" value="alpha/beta hydrolase"/>
    <property type="match status" value="1"/>
</dbReference>
<evidence type="ECO:0000313" key="7">
    <source>
        <dbReference type="EMBL" id="KAF4694726.1"/>
    </source>
</evidence>
<proteinExistence type="inferred from homology"/>
<dbReference type="Gene3D" id="1.10.287.410">
    <property type="match status" value="1"/>
</dbReference>
<sequence length="473" mass="53399">MILCPITVFILCWKIHTEAADPESNPKDLFRRGINKLRAAMNSDEDGPVPEAICDSTVLQHHGHLSGHCDTKLFYWFFESRNNPRDSPTVVYFQGGPGASSLYSALSGNGGPCIVDDTGNSTSLNQYSWNTHANVMYLDQPAQVGFSRGSIPKCSVEASESTYSALEEFFTSRPEYNTRVFLAGQSYAGHYIPPLAAKLTGRTSSVRLEGILLGNPDVAPEIQWRFYPEMARANRLVYEYKYERLKDNADECMGLVRQCNREEVVVNKRPGIASRLWGFLGLRGTPCTRAWRVCMNGLITPIVDEGISVRHVDREDRSGTASPAFRNVANFLRKRSVQKVLGVTTSWTLTNMEVLNKLEEDRPRNYHHYLPNLIDHGLRVQIMVGDRDYLCNWMGNEAWTMELNWRGAHEFRKAEVVGYHDAYSIGELRSYTLPDTGGQLTFIRVYGAGHDVAKDVPRAALKMVDEFLNNKLR</sequence>